<evidence type="ECO:0000256" key="10">
    <source>
        <dbReference type="ARBA" id="ARBA00023242"/>
    </source>
</evidence>
<feature type="region of interest" description="Disordered" evidence="18">
    <location>
        <begin position="1"/>
        <end position="246"/>
    </location>
</feature>
<dbReference type="SMART" id="SM00508">
    <property type="entry name" value="PostSET"/>
    <property type="match status" value="1"/>
</dbReference>
<dbReference type="Pfam" id="PF00076">
    <property type="entry name" value="RRM_1"/>
    <property type="match status" value="1"/>
</dbReference>
<dbReference type="OrthoDB" id="308383at2759"/>
<dbReference type="GO" id="GO:0140999">
    <property type="term" value="F:histone H3K4 trimethyltransferase activity"/>
    <property type="evidence" value="ECO:0007669"/>
    <property type="project" value="UniProtKB-EC"/>
</dbReference>
<gene>
    <name evidence="22" type="ORF">W97_04237</name>
</gene>
<feature type="compositionally biased region" description="Basic and acidic residues" evidence="18">
    <location>
        <begin position="748"/>
        <end position="757"/>
    </location>
</feature>
<evidence type="ECO:0000256" key="8">
    <source>
        <dbReference type="ARBA" id="ARBA00022691"/>
    </source>
</evidence>
<dbReference type="Pfam" id="PF11764">
    <property type="entry name" value="N-SET"/>
    <property type="match status" value="1"/>
</dbReference>
<evidence type="ECO:0000256" key="6">
    <source>
        <dbReference type="ARBA" id="ARBA00022603"/>
    </source>
</evidence>
<dbReference type="STRING" id="1168221.R7YSU9"/>
<dbReference type="OMA" id="CHMTALF"/>
<comment type="subunit">
    <text evidence="16">Component of the COMPASS (Set1C) complex.</text>
</comment>
<keyword evidence="8 16" id="KW-0949">S-adenosyl-L-methionine</keyword>
<dbReference type="eggNOG" id="KOG1080">
    <property type="taxonomic scope" value="Eukaryota"/>
</dbReference>
<comment type="catalytic activity">
    <reaction evidence="15">
        <text>N(6),N(6)-dimethyl-L-lysyl(4)-[histone H3] + S-adenosyl-L-methionine = N(6),N(6),N(6)-trimethyl-L-lysyl(4)-[histone H3] + S-adenosyl-L-homocysteine + H(+)</text>
        <dbReference type="Rhea" id="RHEA:60272"/>
        <dbReference type="Rhea" id="RHEA-COMP:15537"/>
        <dbReference type="Rhea" id="RHEA-COMP:15540"/>
        <dbReference type="ChEBI" id="CHEBI:15378"/>
        <dbReference type="ChEBI" id="CHEBI:57856"/>
        <dbReference type="ChEBI" id="CHEBI:59789"/>
        <dbReference type="ChEBI" id="CHEBI:61961"/>
        <dbReference type="ChEBI" id="CHEBI:61976"/>
    </reaction>
</comment>
<dbReference type="InterPro" id="IPR000504">
    <property type="entry name" value="RRM_dom"/>
</dbReference>
<evidence type="ECO:0000256" key="15">
    <source>
        <dbReference type="ARBA" id="ARBA00049129"/>
    </source>
</evidence>
<dbReference type="RefSeq" id="XP_007780319.1">
    <property type="nucleotide sequence ID" value="XM_007782129.1"/>
</dbReference>
<dbReference type="GeneID" id="19901548"/>
<dbReference type="InterPro" id="IPR035979">
    <property type="entry name" value="RBD_domain_sf"/>
</dbReference>
<dbReference type="SUPFAM" id="SSF54928">
    <property type="entry name" value="RNA-binding domain, RBD"/>
    <property type="match status" value="1"/>
</dbReference>
<evidence type="ECO:0000259" key="20">
    <source>
        <dbReference type="PROSITE" id="PS50280"/>
    </source>
</evidence>
<dbReference type="PIRSF" id="PIRSF037104">
    <property type="entry name" value="Histone_H3-K4_mtfrase_Set1_fun"/>
    <property type="match status" value="1"/>
</dbReference>
<dbReference type="Pfam" id="PF00856">
    <property type="entry name" value="SET"/>
    <property type="match status" value="1"/>
</dbReference>
<feature type="compositionally biased region" description="Basic and acidic residues" evidence="18">
    <location>
        <begin position="196"/>
        <end position="220"/>
    </location>
</feature>
<feature type="domain" description="RRM" evidence="19">
    <location>
        <begin position="291"/>
        <end position="381"/>
    </location>
</feature>
<dbReference type="EMBL" id="JH767571">
    <property type="protein sequence ID" value="EON65002.1"/>
    <property type="molecule type" value="Genomic_DNA"/>
</dbReference>
<feature type="region of interest" description="Disordered" evidence="18">
    <location>
        <begin position="550"/>
        <end position="587"/>
    </location>
</feature>
<sequence length="1293" mass="144097">MSRASVGGFADTPPRAPPPSQSKRKREAGDQEASHSLVASSSVVESLSPKLKHPPTSQKGFDNNNTAARNKAAGKIAPSPEDDELHTADSGDLLNGVGSASSLASTVSSVFSSSNPSAMFSYPGTTPSLHALTPLTNNDSSPPGKVPSPRPAKIQKVHTHADVATPNGAPQINGAQNASEAITPVHTPPQGRKQARKEPGEVSGEKTVYDPEIDDKLPQKDRRKHKPRTRAFVEQPADTPPVKDPRLAIGGYESGIYQQGRMSKAKVRVAPYPLKPYSFDPRISIGPGPAVQVCVTGFDPFVPEAQLRALFGSYGEIAEVSNKVDPGTGTYLGICLIKYRDTRQMRGGVTMTAAASAKKAEKEGNGQKIGVCKVKVERDREGRKCKRAVEAIVKRNRAEQEKHRPVVTARKVEAPPTPTTAATPAPPPNAPKGPSGKGMAPPSGPRSNLKPIHSAQSRVETELILKKIQRKPYIFLAHCYVPVLGTTIPHLEKRMRMYKWKEVRCDRTGYYIVFDDSKFGEDEAARCYHENNMQPLFTYVMNMECQQYGNPNYERSPSPERVLAEKRQQEERERIQKEEELDWEDEKKQRAANLDPVHAALDLLTTELVEKIMSDIKTKVAAPALYDYLAPEHHVAKRRKLNIPDPSERENKRPTLPFGRADDSPASTPDSRAHGFSGYQRKPLSTYELTIARKRKAAPIARSSNAFVDERRKKAPPPRRTHIQPLHRQLQNYYDEDSEDERATSFTRESEEQDSRPLSRLSSVGFDHDEVAGTPRKKRRTTGHEAGWGAESDDDSNDETARRLLPHLINKEAEDMADRELEQVVITLPRSSSKYKRARTEIKQRKKLRDFDRLFGIKADEPTVDDYAESVRPTVDTTPDTEDKAIETVETADDLPVAATKPKAKPKAKRKTKKQIEEEKRAALLRVEPAAELPAVVDDVSLDDELRALIEEPSEEKAEPRSEVEWGVSANKPRKTVEDHPDLVLDLDGWQELVKDEEDLRFLREALTNERPAALGDVKLWAWKQKQIKLLNNGGIEGPSHVESKIQGYYVPNPSGCARTEGEKKISQVEKSKYLPHRLKVQKAREEREARAGNDAAPATEASKLLPATGNSRANRANNRRLVNDINIQKGLAAGAEGDAMRFNQLKKRKKLVKFDRSAIHNWGLYAEENIAANDMIIEYVGERVRQRVADLREEMYDRQGVGSSYLFRIDEDTVVDATKKGGIARFINHSCMPNCTAKIIKVDGTKRIVIYADQAIAKHEELTYDYKFDREMNSDDRIPCLCGTVACKGFLN</sequence>
<dbReference type="Gene3D" id="2.170.270.10">
    <property type="entry name" value="SET domain"/>
    <property type="match status" value="1"/>
</dbReference>
<protein>
    <recommendedName>
        <fullName evidence="4 16">Histone-lysine N-methyltransferase, H3 lysine-4 specific</fullName>
        <ecNumber evidence="3 16">2.1.1.354</ecNumber>
    </recommendedName>
</protein>
<comment type="subunit">
    <text evidence="12">Component of the Set1C/COMPASS complex.</text>
</comment>
<dbReference type="InterPro" id="IPR017111">
    <property type="entry name" value="Set1_fungi"/>
</dbReference>
<evidence type="ECO:0000256" key="7">
    <source>
        <dbReference type="ARBA" id="ARBA00022679"/>
    </source>
</evidence>
<dbReference type="InterPro" id="IPR001214">
    <property type="entry name" value="SET_dom"/>
</dbReference>
<dbReference type="PANTHER" id="PTHR45814:SF2">
    <property type="entry name" value="HISTONE-LYSINE N-METHYLTRANSFERASE SETD1"/>
    <property type="match status" value="1"/>
</dbReference>
<evidence type="ECO:0000256" key="9">
    <source>
        <dbReference type="ARBA" id="ARBA00022853"/>
    </source>
</evidence>
<evidence type="ECO:0000259" key="19">
    <source>
        <dbReference type="PROSITE" id="PS50102"/>
    </source>
</evidence>
<feature type="region of interest" description="Disordered" evidence="18">
    <location>
        <begin position="700"/>
        <end position="801"/>
    </location>
</feature>
<feature type="compositionally biased region" description="Polar residues" evidence="18">
    <location>
        <begin position="123"/>
        <end position="141"/>
    </location>
</feature>
<dbReference type="PROSITE" id="PS50868">
    <property type="entry name" value="POST_SET"/>
    <property type="match status" value="1"/>
</dbReference>
<dbReference type="PANTHER" id="PTHR45814">
    <property type="entry name" value="HISTONE-LYSINE N-METHYLTRANSFERASE SETD1"/>
    <property type="match status" value="1"/>
</dbReference>
<dbReference type="InterPro" id="IPR024657">
    <property type="entry name" value="COMPASS_Set1_N-SET"/>
</dbReference>
<keyword evidence="17" id="KW-0694">RNA-binding</keyword>
<comment type="subcellular location">
    <subcellularLocation>
        <location evidence="2">Chromosome</location>
    </subcellularLocation>
    <subcellularLocation>
        <location evidence="1 16">Nucleus</location>
    </subcellularLocation>
</comment>
<dbReference type="GO" id="GO:0032259">
    <property type="term" value="P:methylation"/>
    <property type="evidence" value="ECO:0007669"/>
    <property type="project" value="UniProtKB-KW"/>
</dbReference>
<feature type="region of interest" description="Disordered" evidence="18">
    <location>
        <begin position="639"/>
        <end position="679"/>
    </location>
</feature>
<dbReference type="HOGENOM" id="CLU_004391_1_0_1"/>
<name>R7YSU9_CONA1</name>
<evidence type="ECO:0000256" key="4">
    <source>
        <dbReference type="ARBA" id="ARBA00015839"/>
    </source>
</evidence>
<dbReference type="InterPro" id="IPR044570">
    <property type="entry name" value="Set1-like"/>
</dbReference>
<feature type="compositionally biased region" description="Polar residues" evidence="18">
    <location>
        <begin position="168"/>
        <end position="180"/>
    </location>
</feature>
<dbReference type="SMART" id="SM01291">
    <property type="entry name" value="N-SET"/>
    <property type="match status" value="1"/>
</dbReference>
<dbReference type="GO" id="GO:0005694">
    <property type="term" value="C:chromosome"/>
    <property type="evidence" value="ECO:0007669"/>
    <property type="project" value="UniProtKB-SubCell"/>
</dbReference>
<evidence type="ECO:0000313" key="22">
    <source>
        <dbReference type="EMBL" id="EON65002.1"/>
    </source>
</evidence>
<dbReference type="PROSITE" id="PS51572">
    <property type="entry name" value="SAM_MT43_1"/>
    <property type="match status" value="1"/>
</dbReference>
<feature type="compositionally biased region" description="Basic and acidic residues" evidence="18">
    <location>
        <begin position="562"/>
        <end position="578"/>
    </location>
</feature>
<feature type="region of interest" description="Disordered" evidence="18">
    <location>
        <begin position="396"/>
        <end position="456"/>
    </location>
</feature>
<feature type="compositionally biased region" description="Polar residues" evidence="18">
    <location>
        <begin position="55"/>
        <end position="68"/>
    </location>
</feature>
<keyword evidence="9 16" id="KW-0156">Chromatin regulator</keyword>
<comment type="catalytic activity">
    <reaction evidence="13 16">
        <text>L-lysyl(4)-[histone H3] + 3 S-adenosyl-L-methionine = N(6),N(6),N(6)-trimethyl-L-lysyl(4)-[histone H3] + 3 S-adenosyl-L-homocysteine + 3 H(+)</text>
        <dbReference type="Rhea" id="RHEA:60260"/>
        <dbReference type="Rhea" id="RHEA-COMP:15537"/>
        <dbReference type="Rhea" id="RHEA-COMP:15547"/>
        <dbReference type="ChEBI" id="CHEBI:15378"/>
        <dbReference type="ChEBI" id="CHEBI:29969"/>
        <dbReference type="ChEBI" id="CHEBI:57856"/>
        <dbReference type="ChEBI" id="CHEBI:59789"/>
        <dbReference type="ChEBI" id="CHEBI:61961"/>
        <dbReference type="EC" id="2.1.1.354"/>
    </reaction>
</comment>
<comment type="catalytic activity">
    <reaction evidence="14">
        <text>N(6)-methyl-L-lysyl(4)-[histone H3] + S-adenosyl-L-methionine = N(6),N(6)-dimethyl-L-lysyl(4)-[histone H3] + S-adenosyl-L-homocysteine + H(+)</text>
        <dbReference type="Rhea" id="RHEA:60268"/>
        <dbReference type="Rhea" id="RHEA-COMP:15540"/>
        <dbReference type="Rhea" id="RHEA-COMP:15543"/>
        <dbReference type="ChEBI" id="CHEBI:15378"/>
        <dbReference type="ChEBI" id="CHEBI:57856"/>
        <dbReference type="ChEBI" id="CHEBI:59789"/>
        <dbReference type="ChEBI" id="CHEBI:61929"/>
        <dbReference type="ChEBI" id="CHEBI:61976"/>
    </reaction>
</comment>
<evidence type="ECO:0000256" key="13">
    <source>
        <dbReference type="ARBA" id="ARBA00047571"/>
    </source>
</evidence>
<feature type="compositionally biased region" description="Low complexity" evidence="18">
    <location>
        <begin position="97"/>
        <end position="121"/>
    </location>
</feature>
<feature type="domain" description="SET" evidence="20">
    <location>
        <begin position="1151"/>
        <end position="1268"/>
    </location>
</feature>
<keyword evidence="23" id="KW-1185">Reference proteome</keyword>
<dbReference type="PROSITE" id="PS50280">
    <property type="entry name" value="SET"/>
    <property type="match status" value="1"/>
</dbReference>
<evidence type="ECO:0000256" key="3">
    <source>
        <dbReference type="ARBA" id="ARBA00012182"/>
    </source>
</evidence>
<dbReference type="InterPro" id="IPR012677">
    <property type="entry name" value="Nucleotide-bd_a/b_plait_sf"/>
</dbReference>
<dbReference type="SMART" id="SM00317">
    <property type="entry name" value="SET"/>
    <property type="match status" value="1"/>
</dbReference>
<evidence type="ECO:0000256" key="2">
    <source>
        <dbReference type="ARBA" id="ARBA00004286"/>
    </source>
</evidence>
<dbReference type="InterPro" id="IPR003616">
    <property type="entry name" value="Post-SET_dom"/>
</dbReference>
<dbReference type="Pfam" id="PF11767">
    <property type="entry name" value="SET_assoc"/>
    <property type="match status" value="1"/>
</dbReference>
<evidence type="ECO:0000256" key="11">
    <source>
        <dbReference type="ARBA" id="ARBA00044492"/>
    </source>
</evidence>
<dbReference type="GO" id="GO:0003723">
    <property type="term" value="F:RNA binding"/>
    <property type="evidence" value="ECO:0007669"/>
    <property type="project" value="UniProtKB-UniRule"/>
</dbReference>
<evidence type="ECO:0000256" key="14">
    <source>
        <dbReference type="ARBA" id="ARBA00047583"/>
    </source>
</evidence>
<evidence type="ECO:0000259" key="21">
    <source>
        <dbReference type="PROSITE" id="PS50868"/>
    </source>
</evidence>
<dbReference type="InterPro" id="IPR046341">
    <property type="entry name" value="SET_dom_sf"/>
</dbReference>
<dbReference type="PROSITE" id="PS50102">
    <property type="entry name" value="RRM"/>
    <property type="match status" value="1"/>
</dbReference>
<comment type="function">
    <text evidence="16">Catalytic component of the COMPASS (Set1C) complex that specifically mono-, di- and trimethylates histone H3 to form H3K4me1/2/3. COMPASS recognizes ubiquitinated H2B on one face of the nucleosome which stimulates the methylation of H3 on the opposing face.</text>
</comment>
<feature type="compositionally biased region" description="Basic residues" evidence="18">
    <location>
        <begin position="713"/>
        <end position="722"/>
    </location>
</feature>
<reference evidence="23" key="1">
    <citation type="submission" date="2012-06" db="EMBL/GenBank/DDBJ databases">
        <title>The genome sequence of Coniosporium apollinis CBS 100218.</title>
        <authorList>
            <consortium name="The Broad Institute Genome Sequencing Platform"/>
            <person name="Cuomo C."/>
            <person name="Gorbushina A."/>
            <person name="Noack S."/>
            <person name="Walker B."/>
            <person name="Young S.K."/>
            <person name="Zeng Q."/>
            <person name="Gargeya S."/>
            <person name="Fitzgerald M."/>
            <person name="Haas B."/>
            <person name="Abouelleil A."/>
            <person name="Alvarado L."/>
            <person name="Arachchi H.M."/>
            <person name="Berlin A.M."/>
            <person name="Chapman S.B."/>
            <person name="Goldberg J."/>
            <person name="Griggs A."/>
            <person name="Gujja S."/>
            <person name="Hansen M."/>
            <person name="Howarth C."/>
            <person name="Imamovic A."/>
            <person name="Larimer J."/>
            <person name="McCowan C."/>
            <person name="Montmayeur A."/>
            <person name="Murphy C."/>
            <person name="Neiman D."/>
            <person name="Pearson M."/>
            <person name="Priest M."/>
            <person name="Roberts A."/>
            <person name="Saif S."/>
            <person name="Shea T."/>
            <person name="Sisk P."/>
            <person name="Sykes S."/>
            <person name="Wortman J."/>
            <person name="Nusbaum C."/>
            <person name="Birren B."/>
        </authorList>
    </citation>
    <scope>NUCLEOTIDE SEQUENCE [LARGE SCALE GENOMIC DNA]</scope>
    <source>
        <strain evidence="23">CBS 100218</strain>
    </source>
</reference>
<keyword evidence="5 16" id="KW-0158">Chromosome</keyword>
<evidence type="ECO:0000256" key="16">
    <source>
        <dbReference type="PIRNR" id="PIRNR037104"/>
    </source>
</evidence>
<dbReference type="InterPro" id="IPR024636">
    <property type="entry name" value="SET_assoc"/>
</dbReference>
<evidence type="ECO:0000256" key="1">
    <source>
        <dbReference type="ARBA" id="ARBA00004123"/>
    </source>
</evidence>
<keyword evidence="10 16" id="KW-0539">Nucleus</keyword>
<organism evidence="22 23">
    <name type="scientific">Coniosporium apollinis (strain CBS 100218)</name>
    <name type="common">Rock-inhabiting black yeast</name>
    <dbReference type="NCBI Taxonomy" id="1168221"/>
    <lineage>
        <taxon>Eukaryota</taxon>
        <taxon>Fungi</taxon>
        <taxon>Dikarya</taxon>
        <taxon>Ascomycota</taxon>
        <taxon>Pezizomycotina</taxon>
        <taxon>Dothideomycetes</taxon>
        <taxon>Dothideomycetes incertae sedis</taxon>
        <taxon>Coniosporium</taxon>
    </lineage>
</organism>
<evidence type="ECO:0000256" key="5">
    <source>
        <dbReference type="ARBA" id="ARBA00022454"/>
    </source>
</evidence>
<comment type="function">
    <text evidence="11">Catalytic component of the COMPASS (Set1C) complex that specifically mono-, di- and trimethylates histone H3 to form H3K4me1/2/3. Binds RNAs which might negatively affect its histone methyltransferase activity. COMPASS recognizes ubiquitinated H2B on one face of the nucleosome which stimulates the methylation of H3 on the opposing face.</text>
</comment>
<evidence type="ECO:0000256" key="17">
    <source>
        <dbReference type="PROSITE-ProRule" id="PRU00176"/>
    </source>
</evidence>
<feature type="region of interest" description="Disordered" evidence="18">
    <location>
        <begin position="1084"/>
        <end position="1115"/>
    </location>
</feature>
<dbReference type="Gene3D" id="3.30.70.330">
    <property type="match status" value="1"/>
</dbReference>
<keyword evidence="7 16" id="KW-0808">Transferase</keyword>
<proteinExistence type="predicted"/>
<dbReference type="Proteomes" id="UP000016924">
    <property type="component" value="Unassembled WGS sequence"/>
</dbReference>
<feature type="compositionally biased region" description="Low complexity" evidence="18">
    <location>
        <begin position="34"/>
        <end position="48"/>
    </location>
</feature>
<dbReference type="EC" id="2.1.1.354" evidence="3 16"/>
<accession>R7YSU9</accession>
<feature type="domain" description="Post-SET" evidence="21">
    <location>
        <begin position="1277"/>
        <end position="1293"/>
    </location>
</feature>
<dbReference type="GO" id="GO:0048188">
    <property type="term" value="C:Set1C/COMPASS complex"/>
    <property type="evidence" value="ECO:0007669"/>
    <property type="project" value="InterPro"/>
</dbReference>
<keyword evidence="6 16" id="KW-0489">Methyltransferase</keyword>
<evidence type="ECO:0000256" key="12">
    <source>
        <dbReference type="ARBA" id="ARBA00044515"/>
    </source>
</evidence>
<dbReference type="SUPFAM" id="SSF82199">
    <property type="entry name" value="SET domain"/>
    <property type="match status" value="1"/>
</dbReference>
<evidence type="ECO:0000256" key="18">
    <source>
        <dbReference type="SAM" id="MobiDB-lite"/>
    </source>
</evidence>
<evidence type="ECO:0000313" key="23">
    <source>
        <dbReference type="Proteomes" id="UP000016924"/>
    </source>
</evidence>